<accession>A0A0L8GVT7</accession>
<name>A0A0L8GVT7_OCTBM</name>
<dbReference type="EMBL" id="KQ420299">
    <property type="protein sequence ID" value="KOF80715.1"/>
    <property type="molecule type" value="Genomic_DNA"/>
</dbReference>
<organism evidence="1">
    <name type="scientific">Octopus bimaculoides</name>
    <name type="common">California two-spotted octopus</name>
    <dbReference type="NCBI Taxonomy" id="37653"/>
    <lineage>
        <taxon>Eukaryota</taxon>
        <taxon>Metazoa</taxon>
        <taxon>Spiralia</taxon>
        <taxon>Lophotrochozoa</taxon>
        <taxon>Mollusca</taxon>
        <taxon>Cephalopoda</taxon>
        <taxon>Coleoidea</taxon>
        <taxon>Octopodiformes</taxon>
        <taxon>Octopoda</taxon>
        <taxon>Incirrata</taxon>
        <taxon>Octopodidae</taxon>
        <taxon>Octopus</taxon>
    </lineage>
</organism>
<sequence length="54" mass="6631">MTMMKRRWRKKGEKEERGVYGRVAHPKKIFMDPHPPSKLIVYHHHLKLVKRRIV</sequence>
<protein>
    <submittedName>
        <fullName evidence="1">Uncharacterized protein</fullName>
    </submittedName>
</protein>
<proteinExistence type="predicted"/>
<dbReference type="AlphaFoldDB" id="A0A0L8GVT7"/>
<reference evidence="1" key="1">
    <citation type="submission" date="2015-07" db="EMBL/GenBank/DDBJ databases">
        <title>MeaNS - Measles Nucleotide Surveillance Program.</title>
        <authorList>
            <person name="Tran T."/>
            <person name="Druce J."/>
        </authorList>
    </citation>
    <scope>NUCLEOTIDE SEQUENCE</scope>
    <source>
        <strain evidence="1">UCB-OBI-ISO-001</strain>
        <tissue evidence="1">Gonad</tissue>
    </source>
</reference>
<evidence type="ECO:0000313" key="1">
    <source>
        <dbReference type="EMBL" id="KOF80715.1"/>
    </source>
</evidence>
<gene>
    <name evidence="1" type="ORF">OCBIM_22027535mg</name>
</gene>